<organism evidence="1 2">
    <name type="scientific">Phaeobacter gallaeciensis</name>
    <dbReference type="NCBI Taxonomy" id="60890"/>
    <lineage>
        <taxon>Bacteria</taxon>
        <taxon>Pseudomonadati</taxon>
        <taxon>Pseudomonadota</taxon>
        <taxon>Alphaproteobacteria</taxon>
        <taxon>Rhodobacterales</taxon>
        <taxon>Roseobacteraceae</taxon>
        <taxon>Phaeobacter</taxon>
    </lineage>
</organism>
<reference evidence="1 2" key="1">
    <citation type="journal article" date="2017" name="Front. Microbiol.">
        <title>Phaeobacter piscinae sp. nov., a species of the Roseobacter group and potential aquaculture probiont.</title>
        <authorList>
            <person name="Sonnenschein E.C."/>
            <person name="Phippen C.B.W."/>
            <person name="Nielsen K.F."/>
            <person name="Mateiu R.V."/>
            <person name="Melchiorsen J."/>
            <person name="Gram L."/>
            <person name="Overmann J."/>
            <person name="Freese H.M."/>
        </authorList>
    </citation>
    <scope>NUCLEOTIDE SEQUENCE [LARGE SCALE GENOMIC DNA]</scope>
    <source>
        <strain evidence="1 2">P63</strain>
    </source>
</reference>
<proteinExistence type="predicted"/>
<evidence type="ECO:0000313" key="2">
    <source>
        <dbReference type="Proteomes" id="UP000217545"/>
    </source>
</evidence>
<dbReference type="GO" id="GO:0016740">
    <property type="term" value="F:transferase activity"/>
    <property type="evidence" value="ECO:0007669"/>
    <property type="project" value="UniProtKB-KW"/>
</dbReference>
<dbReference type="Pfam" id="PF11316">
    <property type="entry name" value="Rhamno_transf"/>
    <property type="match status" value="1"/>
</dbReference>
<sequence length="294" mass="33311">MIFCAQHRPVHPGCDWGRLDMDIKLSIVGLVRFSVLTPTYYSERFATLEDTAAHLFAPERMELRFRVFERLCLRSLLRQSDQGFHLIVLTAEDMPEPYLERLSALLDSADHITLMPVGPGVHYKMLKQGYNAVPVGDATHRLMFRLDDDDAVDLDYIARNRRLAMGMIPLQGADTPFILANNRGLYLRRTEGRDGPEDEIFDACEKAPLSVGAALVAPVGYGANPYRYNHRRYAQHWNTFSDISTPGFLRTIHGDNKSNPAQMGITHKLSEAEIASELDRHFAMTPDQLRDVLP</sequence>
<accession>A0AAC9Z6I5</accession>
<gene>
    <name evidence="1" type="ORF">PhaeoP63_00281</name>
</gene>
<dbReference type="Proteomes" id="UP000217545">
    <property type="component" value="Chromosome"/>
</dbReference>
<keyword evidence="1" id="KW-0808">Transferase</keyword>
<dbReference type="AlphaFoldDB" id="A0AAC9Z6I5"/>
<dbReference type="InterPro" id="IPR021466">
    <property type="entry name" value="Put_rhamnosyl_transferase"/>
</dbReference>
<dbReference type="EMBL" id="CP010784">
    <property type="protein sequence ID" value="ATF04395.1"/>
    <property type="molecule type" value="Genomic_DNA"/>
</dbReference>
<name>A0AAC9Z6I5_9RHOB</name>
<evidence type="ECO:0000313" key="1">
    <source>
        <dbReference type="EMBL" id="ATF04395.1"/>
    </source>
</evidence>
<protein>
    <submittedName>
        <fullName evidence="1">Rhamnosyl transferase</fullName>
    </submittedName>
</protein>